<protein>
    <submittedName>
        <fullName evidence="4">Uncharacterized protein</fullName>
    </submittedName>
</protein>
<feature type="domain" description="Histidine kinase/HSP90-like ATPase" evidence="2">
    <location>
        <begin position="196"/>
        <end position="281"/>
    </location>
</feature>
<accession>A0A1D7UUP1</accession>
<dbReference type="RefSeq" id="WP_069606567.1">
    <property type="nucleotide sequence ID" value="NZ_CP015217.1"/>
</dbReference>
<reference evidence="4 5" key="1">
    <citation type="submission" date="2016-04" db="EMBL/GenBank/DDBJ databases">
        <title>Complete genome seqeunce of Leptospira alstonii serovar Room22.</title>
        <authorList>
            <person name="Nally J.E."/>
            <person name="Bayles D.O."/>
            <person name="Hurley D."/>
            <person name="Fanning S."/>
            <person name="McMahon B.J."/>
            <person name="Arent Z."/>
        </authorList>
    </citation>
    <scope>NUCLEOTIDE SEQUENCE [LARGE SCALE GENOMIC DNA]</scope>
    <source>
        <strain evidence="4 5">GWTS #1</strain>
    </source>
</reference>
<dbReference type="Pfam" id="PF02518">
    <property type="entry name" value="HATPase_c"/>
    <property type="match status" value="1"/>
</dbReference>
<dbReference type="GO" id="GO:0000155">
    <property type="term" value="F:phosphorelay sensor kinase activity"/>
    <property type="evidence" value="ECO:0007669"/>
    <property type="project" value="InterPro"/>
</dbReference>
<keyword evidence="5" id="KW-1185">Reference proteome</keyword>
<organism evidence="4 5">
    <name type="scientific">Leptospira tipperaryensis</name>
    <dbReference type="NCBI Taxonomy" id="2564040"/>
    <lineage>
        <taxon>Bacteria</taxon>
        <taxon>Pseudomonadati</taxon>
        <taxon>Spirochaetota</taxon>
        <taxon>Spirochaetia</taxon>
        <taxon>Leptospirales</taxon>
        <taxon>Leptospiraceae</taxon>
        <taxon>Leptospira</taxon>
    </lineage>
</organism>
<gene>
    <name evidence="4" type="ORF">A0128_05385</name>
</gene>
<evidence type="ECO:0000313" key="4">
    <source>
        <dbReference type="EMBL" id="AOP33327.1"/>
    </source>
</evidence>
<dbReference type="SUPFAM" id="SSF55874">
    <property type="entry name" value="ATPase domain of HSP90 chaperone/DNA topoisomerase II/histidine kinase"/>
    <property type="match status" value="1"/>
</dbReference>
<dbReference type="Proteomes" id="UP000094197">
    <property type="component" value="Chromosome 1"/>
</dbReference>
<dbReference type="Gene3D" id="3.30.565.10">
    <property type="entry name" value="Histidine kinase-like ATPase, C-terminal domain"/>
    <property type="match status" value="1"/>
</dbReference>
<evidence type="ECO:0000313" key="5">
    <source>
        <dbReference type="Proteomes" id="UP000094197"/>
    </source>
</evidence>
<dbReference type="InterPro" id="IPR050640">
    <property type="entry name" value="Bact_2-comp_sensor_kinase"/>
</dbReference>
<keyword evidence="1" id="KW-0812">Transmembrane</keyword>
<feature type="domain" description="Signal transduction histidine kinase internal region" evidence="3">
    <location>
        <begin position="104"/>
        <end position="172"/>
    </location>
</feature>
<dbReference type="Pfam" id="PF06580">
    <property type="entry name" value="His_kinase"/>
    <property type="match status" value="1"/>
</dbReference>
<dbReference type="GO" id="GO:0016020">
    <property type="term" value="C:membrane"/>
    <property type="evidence" value="ECO:0007669"/>
    <property type="project" value="InterPro"/>
</dbReference>
<feature type="transmembrane region" description="Helical" evidence="1">
    <location>
        <begin position="12"/>
        <end position="34"/>
    </location>
</feature>
<keyword evidence="1" id="KW-0472">Membrane</keyword>
<dbReference type="EMBL" id="CP015217">
    <property type="protein sequence ID" value="AOP33327.1"/>
    <property type="molecule type" value="Genomic_DNA"/>
</dbReference>
<dbReference type="PANTHER" id="PTHR34220:SF7">
    <property type="entry name" value="SENSOR HISTIDINE KINASE YPDA"/>
    <property type="match status" value="1"/>
</dbReference>
<feature type="transmembrane region" description="Helical" evidence="1">
    <location>
        <begin position="46"/>
        <end position="66"/>
    </location>
</feature>
<dbReference type="InterPro" id="IPR036890">
    <property type="entry name" value="HATPase_C_sf"/>
</dbReference>
<dbReference type="AlphaFoldDB" id="A0A1D7UUP1"/>
<evidence type="ECO:0000256" key="1">
    <source>
        <dbReference type="SAM" id="Phobius"/>
    </source>
</evidence>
<dbReference type="PANTHER" id="PTHR34220">
    <property type="entry name" value="SENSOR HISTIDINE KINASE YPDA"/>
    <property type="match status" value="1"/>
</dbReference>
<dbReference type="KEGG" id="laj:A0128_05385"/>
<keyword evidence="1" id="KW-1133">Transmembrane helix</keyword>
<proteinExistence type="predicted"/>
<dbReference type="InterPro" id="IPR010559">
    <property type="entry name" value="Sig_transdc_His_kin_internal"/>
</dbReference>
<evidence type="ECO:0000259" key="2">
    <source>
        <dbReference type="Pfam" id="PF02518"/>
    </source>
</evidence>
<name>A0A1D7UUP1_9LEPT</name>
<sequence>MGKNRILFFLLSDYRGVLFLNIVFCLLLGLSLYISVNHNLEIYSKISIFLIVFILYAQYLGLCLFCRSLLLKRVRENSGLQSETKLNLPKEKNDFVGSHIYNLRMTPHFLFNSLMTLRILMESDSENAIEYLDSLANMLRYSFRFVAQERVSLREELDFTLSYFDLIKNKAKNPFRIILKREVDVEIGEVYIPPFLIQTLVENSVKHAVMKSKQSIVIEVEIGKIRPDHIRIVVQDNGPGVAIVEDFTEGTFFYLRKRLNEICLDADLRIQSEVGNGFKAEISFYNASSEVKKKERIY</sequence>
<dbReference type="InterPro" id="IPR003594">
    <property type="entry name" value="HATPase_dom"/>
</dbReference>
<evidence type="ECO:0000259" key="3">
    <source>
        <dbReference type="Pfam" id="PF06580"/>
    </source>
</evidence>